<comment type="subcellular location">
    <subcellularLocation>
        <location evidence="2">Peroxisome membrane</location>
        <topology evidence="2">Multi-pass membrane protein</topology>
    </subcellularLocation>
</comment>
<sequence length="1745" mass="194563">MLLQYSLVLCAWIFHVANARAPINNKNSELRGHKVVKFSGIEPDILVDLNQLDVDIWSYNSELQEAVAHVDPDQFALFSSMPELNMAVINSDLQTSLNLEGHRFAMQAKRRGSGEDWFSEYHTYAEIKEWYKNLAAKNPETVRFVPSIGKTHQGRDLFAIHINLTPPRPDKKQIWFQGLIHAREWISGSVVQYLSQKLVDCNVSQLKDIEFIIVPVVNPDGYEYTWTTNRLWRKNMAPVLFGKGVDLNRNFDDHWGQGGASKFPVSDTFQGPSAASEPETQAIQNYIKKQHNIVGAIDWHCYSQLILYPYGWTSDEIDNHEQYIELTQKMKKAFGLNGRVYTPEQSSSLYPTSGSLTDWIAGRKMALTNNYRPLSLAVELPPTFTDGPGFVLDPKHIVSVGEESWAAVLVFAEYSIGQQDRAWMIRRLLSTSSLGTNTVLSSEQIDRIRVMLRIDLAGEVAANRIYEGQKLILGKDKRMAELLQHMHDQEKEHLQTLRTLAWQYNARQTLLTPLAHGIAYALGVSTALLGKEAAMACTEAVETVVAEHYNSQIRELLDMEPKDATVNLRAAIRKMRDEELEHKDAAEENGANRSPMHGNELMEHNTIVAICPELGSSCPFISQSSDNGPVFEKVWSSIWCHYAQLESRTWYAIPVANKSIAMTDAKIWCFSLGMAVAGSSFPFMEYLTFLNHIAFMLRGKYPDLLYRLVGINLIPKEPDQQHLVDVSYMNRQLLWQAFTIAVGYGMEVELLRCTTDSTGSPHWSHSVILSQKFAVNCVSWKGSDHLVVLGDSLSVWECVIPRLNAGSQFPGVWICTLAHSLPASIEYAEVSPCENYLATESGNKDECIVRLYKVSFATESLPLKKELGRLLGRSFSQNLEFFGTASRLVYIPLITEEAPTSFSWRPSADDSTHNPALLVTTVSGIEYLYTKDSGPRLDGSDEFILSQIDSCSDSGPQTWWMQNSSVDQLIGEGCAILYSLPRGGGEPCLMQVSGIDFPATTIVVTDRLLNVSCTWEKHPALTPSTFCGFFGNIVIWADLKSTEIRTAQILPADAPFETGHDGVASDYNIESVSSLNPTLPPDPLLLCFSSSAPFGYAICKSKTAGFSFDGPICMRNAVPIMKLLKPSIVNSSIYGLTQNGNVHRLAMADVELIKSSDSGDLIDDIVGEITDDCNRGLPVVRTGSYLVDSTGRKCASTVGAMSRVFGTTAEALIITGTGTSVDLMNWQESGTADLLASLPVNSMPGSINQFGDAVVFVPEVGGTSLIRIYSISPAEVSLLYSSDIDLLVEEPLCHVWHGRDLYIALNDCIVKYSPSLDPHGSEKWRNSGSTFWPAAFPRPLVAPSLSISVSYDKFIWIVLEGSLFRLTPIACEEDYPAFSIPERIVSYRTINYALSDSFDRLESFSGGDSLRNLRKTPCRSQETFSFFEDLASFDLNVDEPVESGSRLQSPTFDDLHDELHSTISRTSLDTTKLSRLRTAVLEATNLLKENEAAVDAAGAKYLFFAKLSWEATEEICTHGFEYLAASMSDAQEILIAKTRELIGDSLSWCKFSHFAMGFWIRNEQRLRELLEDVARTDFSVHRDPAACAILYLILGRRNLLRSLWKAAGVADQEGNRMVSFLSSDFSNERIRSVAAKNAFAALSKQRVRLAIIFFILAGRLEDALQVCFERLEDYHLGFLISRFVGGTESTCYLPFVDESCYQTMLERHVSGNQRIPICIRALMRKVATPEQDLISLLRVSSVLLV</sequence>
<evidence type="ECO:0000256" key="14">
    <source>
        <dbReference type="ARBA" id="ARBA00022833"/>
    </source>
</evidence>
<feature type="chain" id="PRO_5014140096" description="Peptidase M14 domain-containing protein" evidence="21">
    <location>
        <begin position="20"/>
        <end position="1745"/>
    </location>
</feature>
<dbReference type="GO" id="GO:0006744">
    <property type="term" value="P:ubiquinone biosynthetic process"/>
    <property type="evidence" value="ECO:0007669"/>
    <property type="project" value="InterPro"/>
</dbReference>
<evidence type="ECO:0000313" key="24">
    <source>
        <dbReference type="Proteomes" id="UP000240830"/>
    </source>
</evidence>
<evidence type="ECO:0000256" key="9">
    <source>
        <dbReference type="ARBA" id="ARBA00022692"/>
    </source>
</evidence>
<dbReference type="FunFam" id="3.40.630.10:FF:000084">
    <property type="entry name" value="Carboxypeptidase B2"/>
    <property type="match status" value="1"/>
</dbReference>
<evidence type="ECO:0000313" key="23">
    <source>
        <dbReference type="EMBL" id="PJF16975.1"/>
    </source>
</evidence>
<evidence type="ECO:0000256" key="12">
    <source>
        <dbReference type="ARBA" id="ARBA00022771"/>
    </source>
</evidence>
<keyword evidence="14" id="KW-0862">Zinc</keyword>
<evidence type="ECO:0000256" key="21">
    <source>
        <dbReference type="SAM" id="SignalP"/>
    </source>
</evidence>
<keyword evidence="13" id="KW-0378">Hydrolase</keyword>
<keyword evidence="19" id="KW-0576">Peroxisome</keyword>
<dbReference type="Pfam" id="PF04757">
    <property type="entry name" value="Pex2_Pex12"/>
    <property type="match status" value="1"/>
</dbReference>
<dbReference type="EMBL" id="MTSL01000199">
    <property type="protein sequence ID" value="PJF16975.1"/>
    <property type="molecule type" value="Genomic_DNA"/>
</dbReference>
<dbReference type="InterPro" id="IPR009078">
    <property type="entry name" value="Ferritin-like_SF"/>
</dbReference>
<dbReference type="GO" id="GO:0005778">
    <property type="term" value="C:peroxisomal membrane"/>
    <property type="evidence" value="ECO:0007669"/>
    <property type="project" value="UniProtKB-SubCell"/>
</dbReference>
<feature type="active site" description="Proton donor/acceptor" evidence="20">
    <location>
        <position position="379"/>
    </location>
</feature>
<dbReference type="PROSITE" id="PS00132">
    <property type="entry name" value="CARBOXYPEPT_ZN_1"/>
    <property type="match status" value="1"/>
</dbReference>
<keyword evidence="24" id="KW-1185">Reference proteome</keyword>
<evidence type="ECO:0000256" key="2">
    <source>
        <dbReference type="ARBA" id="ARBA00004585"/>
    </source>
</evidence>
<proteinExistence type="inferred from homology"/>
<dbReference type="PROSITE" id="PS52035">
    <property type="entry name" value="PEPTIDASE_M14"/>
    <property type="match status" value="1"/>
</dbReference>
<evidence type="ECO:0000256" key="10">
    <source>
        <dbReference type="ARBA" id="ARBA00022723"/>
    </source>
</evidence>
<evidence type="ECO:0000256" key="15">
    <source>
        <dbReference type="ARBA" id="ARBA00022927"/>
    </source>
</evidence>
<keyword evidence="17" id="KW-0482">Metalloprotease</keyword>
<evidence type="ECO:0000256" key="3">
    <source>
        <dbReference type="ARBA" id="ARBA00004906"/>
    </source>
</evidence>
<dbReference type="PRINTS" id="PR00765">
    <property type="entry name" value="CRBOXYPTASEA"/>
</dbReference>
<keyword evidence="10" id="KW-0479">Metal-binding</keyword>
<evidence type="ECO:0000256" key="16">
    <source>
        <dbReference type="ARBA" id="ARBA00022989"/>
    </source>
</evidence>
<keyword evidence="18" id="KW-0472">Membrane</keyword>
<dbReference type="GO" id="GO:0004497">
    <property type="term" value="F:monooxygenase activity"/>
    <property type="evidence" value="ECO:0007669"/>
    <property type="project" value="InterPro"/>
</dbReference>
<keyword evidence="6" id="KW-0813">Transport</keyword>
<keyword evidence="8" id="KW-0645">Protease</keyword>
<feature type="domain" description="Peptidase M14" evidence="22">
    <location>
        <begin position="120"/>
        <end position="415"/>
    </location>
</feature>
<evidence type="ECO:0000256" key="5">
    <source>
        <dbReference type="ARBA" id="ARBA00008704"/>
    </source>
</evidence>
<dbReference type="InterPro" id="IPR057246">
    <property type="entry name" value="CARBOXYPEPT_ZN_1"/>
</dbReference>
<evidence type="ECO:0000256" key="19">
    <source>
        <dbReference type="ARBA" id="ARBA00023140"/>
    </source>
</evidence>
<dbReference type="CDD" id="cd03860">
    <property type="entry name" value="M14_CP_A-B_like"/>
    <property type="match status" value="1"/>
</dbReference>
<dbReference type="GO" id="GO:0004181">
    <property type="term" value="F:metallocarboxypeptidase activity"/>
    <property type="evidence" value="ECO:0007669"/>
    <property type="project" value="InterPro"/>
</dbReference>
<evidence type="ECO:0000256" key="8">
    <source>
        <dbReference type="ARBA" id="ARBA00022670"/>
    </source>
</evidence>
<dbReference type="OrthoDB" id="3626597at2759"/>
<dbReference type="Proteomes" id="UP000240830">
    <property type="component" value="Unassembled WGS sequence"/>
</dbReference>
<evidence type="ECO:0000256" key="20">
    <source>
        <dbReference type="PROSITE-ProRule" id="PRU01379"/>
    </source>
</evidence>
<keyword evidence="12" id="KW-0863">Zinc-finger</keyword>
<dbReference type="Pfam" id="PF00246">
    <property type="entry name" value="Peptidase_M14"/>
    <property type="match status" value="1"/>
</dbReference>
<dbReference type="Pfam" id="PF03232">
    <property type="entry name" value="COQ7"/>
    <property type="match status" value="1"/>
</dbReference>
<comment type="pathway">
    <text evidence="3">Protein modification; protein ubiquitination.</text>
</comment>
<reference evidence="23 24" key="1">
    <citation type="submission" date="2016-10" db="EMBL/GenBank/DDBJ databases">
        <title>The genome of Paramicrosporidium saccamoebae is the missing link in understanding Cryptomycota and Microsporidia evolution.</title>
        <authorList>
            <person name="Quandt C.A."/>
            <person name="Beaudet D."/>
            <person name="Corsaro D."/>
            <person name="Michel R."/>
            <person name="Corradi N."/>
            <person name="James T."/>
        </authorList>
    </citation>
    <scope>NUCLEOTIDE SEQUENCE [LARGE SCALE GENOMIC DNA]</scope>
    <source>
        <strain evidence="23 24">KSL3</strain>
    </source>
</reference>
<comment type="cofactor">
    <cofactor evidence="1">
        <name>Zn(2+)</name>
        <dbReference type="ChEBI" id="CHEBI:29105"/>
    </cofactor>
</comment>
<dbReference type="GO" id="GO:0016562">
    <property type="term" value="P:protein import into peroxisome matrix, receptor recycling"/>
    <property type="evidence" value="ECO:0007669"/>
    <property type="project" value="UniProtKB-ARBA"/>
</dbReference>
<evidence type="ECO:0000256" key="13">
    <source>
        <dbReference type="ARBA" id="ARBA00022801"/>
    </source>
</evidence>
<dbReference type="GO" id="GO:0008270">
    <property type="term" value="F:zinc ion binding"/>
    <property type="evidence" value="ECO:0007669"/>
    <property type="project" value="UniProtKB-KW"/>
</dbReference>
<dbReference type="STRING" id="1246581.A0A2H9TGX9"/>
<keyword evidence="7" id="KW-0121">Carboxypeptidase</keyword>
<feature type="signal peptide" evidence="21">
    <location>
        <begin position="1"/>
        <end position="19"/>
    </location>
</feature>
<name>A0A2H9TGX9_9FUNG</name>
<evidence type="ECO:0000256" key="1">
    <source>
        <dbReference type="ARBA" id="ARBA00001947"/>
    </source>
</evidence>
<keyword evidence="9" id="KW-0812">Transmembrane</keyword>
<accession>A0A2H9TGX9</accession>
<keyword evidence="15" id="KW-0653">Protein transport</keyword>
<dbReference type="InterPro" id="IPR006845">
    <property type="entry name" value="Pex_N"/>
</dbReference>
<dbReference type="SUPFAM" id="SSF53187">
    <property type="entry name" value="Zn-dependent exopeptidases"/>
    <property type="match status" value="1"/>
</dbReference>
<dbReference type="PANTHER" id="PTHR11705">
    <property type="entry name" value="PROTEASE FAMILY M14 CARBOXYPEPTIDASE A,B"/>
    <property type="match status" value="1"/>
</dbReference>
<evidence type="ECO:0000259" key="22">
    <source>
        <dbReference type="PROSITE" id="PS52035"/>
    </source>
</evidence>
<dbReference type="InterPro" id="IPR022033">
    <property type="entry name" value="Rav1p_C"/>
</dbReference>
<evidence type="ECO:0000256" key="4">
    <source>
        <dbReference type="ARBA" id="ARBA00005988"/>
    </source>
</evidence>
<dbReference type="GO" id="GO:0016567">
    <property type="term" value="P:protein ubiquitination"/>
    <property type="evidence" value="ECO:0007669"/>
    <property type="project" value="UniProtKB-ARBA"/>
</dbReference>
<evidence type="ECO:0000256" key="6">
    <source>
        <dbReference type="ARBA" id="ARBA00022448"/>
    </source>
</evidence>
<evidence type="ECO:0000256" key="11">
    <source>
        <dbReference type="ARBA" id="ARBA00022729"/>
    </source>
</evidence>
<comment type="caution">
    <text evidence="23">The sequence shown here is derived from an EMBL/GenBank/DDBJ whole genome shotgun (WGS) entry which is preliminary data.</text>
</comment>
<dbReference type="GO" id="GO:0006508">
    <property type="term" value="P:proteolysis"/>
    <property type="evidence" value="ECO:0007669"/>
    <property type="project" value="UniProtKB-KW"/>
</dbReference>
<keyword evidence="16" id="KW-1133">Transmembrane helix</keyword>
<comment type="similarity">
    <text evidence="5">Belongs to the pex2/pex10/pex12 family.</text>
</comment>
<dbReference type="PANTHER" id="PTHR11705:SF143">
    <property type="entry name" value="SLL0236 PROTEIN"/>
    <property type="match status" value="1"/>
</dbReference>
<dbReference type="Pfam" id="PF12234">
    <property type="entry name" value="Rav1p_C"/>
    <property type="match status" value="1"/>
</dbReference>
<evidence type="ECO:0000256" key="18">
    <source>
        <dbReference type="ARBA" id="ARBA00023136"/>
    </source>
</evidence>
<keyword evidence="11 21" id="KW-0732">Signal</keyword>
<dbReference type="Gene3D" id="3.40.630.10">
    <property type="entry name" value="Zn peptidases"/>
    <property type="match status" value="1"/>
</dbReference>
<organism evidence="23 24">
    <name type="scientific">Paramicrosporidium saccamoebae</name>
    <dbReference type="NCBI Taxonomy" id="1246581"/>
    <lineage>
        <taxon>Eukaryota</taxon>
        <taxon>Fungi</taxon>
        <taxon>Fungi incertae sedis</taxon>
        <taxon>Cryptomycota</taxon>
        <taxon>Cryptomycota incertae sedis</taxon>
        <taxon>Paramicrosporidium</taxon>
    </lineage>
</organism>
<dbReference type="CDD" id="cd01042">
    <property type="entry name" value="DMQH"/>
    <property type="match status" value="1"/>
</dbReference>
<dbReference type="GO" id="GO:0005615">
    <property type="term" value="C:extracellular space"/>
    <property type="evidence" value="ECO:0007669"/>
    <property type="project" value="TreeGrafter"/>
</dbReference>
<dbReference type="SUPFAM" id="SSF47240">
    <property type="entry name" value="Ferritin-like"/>
    <property type="match status" value="1"/>
</dbReference>
<evidence type="ECO:0000256" key="17">
    <source>
        <dbReference type="ARBA" id="ARBA00023049"/>
    </source>
</evidence>
<protein>
    <recommendedName>
        <fullName evidence="22">Peptidase M14 domain-containing protein</fullName>
    </recommendedName>
</protein>
<gene>
    <name evidence="23" type="ORF">PSACC_03218</name>
</gene>
<comment type="similarity">
    <text evidence="4 20">Belongs to the peptidase M14 family.</text>
</comment>
<dbReference type="InterPro" id="IPR011566">
    <property type="entry name" value="Ubq_synth_Coq7"/>
</dbReference>
<evidence type="ECO:0000256" key="7">
    <source>
        <dbReference type="ARBA" id="ARBA00022645"/>
    </source>
</evidence>
<dbReference type="InterPro" id="IPR000834">
    <property type="entry name" value="Peptidase_M14"/>
</dbReference>
<dbReference type="SMART" id="SM00631">
    <property type="entry name" value="Zn_pept"/>
    <property type="match status" value="1"/>
</dbReference>